<dbReference type="InterPro" id="IPR041681">
    <property type="entry name" value="PH_9"/>
</dbReference>
<dbReference type="Bgee" id="ENSNBRG00000006139">
    <property type="expression patterns" value="Expressed in mesonephros and 2 other cell types or tissues"/>
</dbReference>
<dbReference type="InterPro" id="IPR011993">
    <property type="entry name" value="PH-like_dom_sf"/>
</dbReference>
<dbReference type="Gene3D" id="2.30.29.30">
    <property type="entry name" value="Pleckstrin-homology domain (PH domain)/Phosphotyrosine-binding domain (PTB)"/>
    <property type="match status" value="1"/>
</dbReference>
<evidence type="ECO:0000313" key="3">
    <source>
        <dbReference type="Proteomes" id="UP000261580"/>
    </source>
</evidence>
<dbReference type="Ensembl" id="ENSNBRT00000008444.1">
    <property type="protein sequence ID" value="ENSNBRP00000008209.1"/>
    <property type="gene ID" value="ENSNBRG00000006139.1"/>
</dbReference>
<keyword evidence="3" id="KW-1185">Reference proteome</keyword>
<dbReference type="Proteomes" id="UP000261580">
    <property type="component" value="Unassembled WGS sequence"/>
</dbReference>
<name>A0A3Q4MET6_NEOBR</name>
<dbReference type="PANTHER" id="PTHR10663:SF338">
    <property type="entry name" value="PH AND SEC7 DOMAIN-CONTAINING PROTEIN 4"/>
    <property type="match status" value="1"/>
</dbReference>
<dbReference type="SUPFAM" id="SSF50729">
    <property type="entry name" value="PH domain-like"/>
    <property type="match status" value="1"/>
</dbReference>
<dbReference type="GeneTree" id="ENSGT00940000155061"/>
<dbReference type="Pfam" id="PF15410">
    <property type="entry name" value="PH_9"/>
    <property type="match status" value="1"/>
</dbReference>
<feature type="domain" description="PH" evidence="1">
    <location>
        <begin position="1"/>
        <end position="82"/>
    </location>
</feature>
<reference evidence="2" key="2">
    <citation type="submission" date="2025-09" db="UniProtKB">
        <authorList>
            <consortium name="Ensembl"/>
        </authorList>
    </citation>
    <scope>IDENTIFICATION</scope>
</reference>
<sequence>MTKRLPSSKTGFSRESYTLTSMENAVSEVVSVHHSLAEPAADYTKKPHVFRLQTADWRVFLFQASSKAEMNSWISRINLVSALHSSPPFPAAVGSQRKFRRPILPASQSAETLVHTHRAVHSDKPPLWVEECEKDRRQRVKCTRPELV</sequence>
<dbReference type="PRINTS" id="PR00683">
    <property type="entry name" value="SPECTRINPH"/>
</dbReference>
<accession>A0A3Q4MET6</accession>
<dbReference type="GO" id="GO:0005543">
    <property type="term" value="F:phospholipid binding"/>
    <property type="evidence" value="ECO:0007669"/>
    <property type="project" value="InterPro"/>
</dbReference>
<dbReference type="PROSITE" id="PS50003">
    <property type="entry name" value="PH_DOMAIN"/>
    <property type="match status" value="1"/>
</dbReference>
<evidence type="ECO:0000259" key="1">
    <source>
        <dbReference type="PROSITE" id="PS50003"/>
    </source>
</evidence>
<dbReference type="PANTHER" id="PTHR10663">
    <property type="entry name" value="GUANYL-NUCLEOTIDE EXCHANGE FACTOR"/>
    <property type="match status" value="1"/>
</dbReference>
<evidence type="ECO:0000313" key="2">
    <source>
        <dbReference type="Ensembl" id="ENSNBRP00000008209.1"/>
    </source>
</evidence>
<reference evidence="2" key="1">
    <citation type="submission" date="2025-08" db="UniProtKB">
        <authorList>
            <consortium name="Ensembl"/>
        </authorList>
    </citation>
    <scope>IDENTIFICATION</scope>
</reference>
<proteinExistence type="predicted"/>
<protein>
    <submittedName>
        <fullName evidence="2">PH and SEC7 domain-containing protein 4-like</fullName>
    </submittedName>
</protein>
<dbReference type="AlphaFoldDB" id="A0A3Q4MET6"/>
<organism evidence="2 3">
    <name type="scientific">Neolamprologus brichardi</name>
    <name type="common">Fairy cichlid</name>
    <name type="synonym">Lamprologus brichardi</name>
    <dbReference type="NCBI Taxonomy" id="32507"/>
    <lineage>
        <taxon>Eukaryota</taxon>
        <taxon>Metazoa</taxon>
        <taxon>Chordata</taxon>
        <taxon>Craniata</taxon>
        <taxon>Vertebrata</taxon>
        <taxon>Euteleostomi</taxon>
        <taxon>Actinopterygii</taxon>
        <taxon>Neopterygii</taxon>
        <taxon>Teleostei</taxon>
        <taxon>Neoteleostei</taxon>
        <taxon>Acanthomorphata</taxon>
        <taxon>Ovalentaria</taxon>
        <taxon>Cichlomorphae</taxon>
        <taxon>Cichliformes</taxon>
        <taxon>Cichlidae</taxon>
        <taxon>African cichlids</taxon>
        <taxon>Pseudocrenilabrinae</taxon>
        <taxon>Lamprologini</taxon>
        <taxon>Neolamprologus</taxon>
    </lineage>
</organism>
<dbReference type="InterPro" id="IPR001605">
    <property type="entry name" value="PH_dom-spectrin-type"/>
</dbReference>
<dbReference type="InterPro" id="IPR001849">
    <property type="entry name" value="PH_domain"/>
</dbReference>